<reference evidence="4 5" key="1">
    <citation type="journal article" date="2017" name="Nat. Ecol. Evol.">
        <title>Scallop genome provides insights into evolution of bilaterian karyotype and development.</title>
        <authorList>
            <person name="Wang S."/>
            <person name="Zhang J."/>
            <person name="Jiao W."/>
            <person name="Li J."/>
            <person name="Xun X."/>
            <person name="Sun Y."/>
            <person name="Guo X."/>
            <person name="Huan P."/>
            <person name="Dong B."/>
            <person name="Zhang L."/>
            <person name="Hu X."/>
            <person name="Sun X."/>
            <person name="Wang J."/>
            <person name="Zhao C."/>
            <person name="Wang Y."/>
            <person name="Wang D."/>
            <person name="Huang X."/>
            <person name="Wang R."/>
            <person name="Lv J."/>
            <person name="Li Y."/>
            <person name="Zhang Z."/>
            <person name="Liu B."/>
            <person name="Lu W."/>
            <person name="Hui Y."/>
            <person name="Liang J."/>
            <person name="Zhou Z."/>
            <person name="Hou R."/>
            <person name="Li X."/>
            <person name="Liu Y."/>
            <person name="Li H."/>
            <person name="Ning X."/>
            <person name="Lin Y."/>
            <person name="Zhao L."/>
            <person name="Xing Q."/>
            <person name="Dou J."/>
            <person name="Li Y."/>
            <person name="Mao J."/>
            <person name="Guo H."/>
            <person name="Dou H."/>
            <person name="Li T."/>
            <person name="Mu C."/>
            <person name="Jiang W."/>
            <person name="Fu Q."/>
            <person name="Fu X."/>
            <person name="Miao Y."/>
            <person name="Liu J."/>
            <person name="Yu Q."/>
            <person name="Li R."/>
            <person name="Liao H."/>
            <person name="Li X."/>
            <person name="Kong Y."/>
            <person name="Jiang Z."/>
            <person name="Chourrout D."/>
            <person name="Li R."/>
            <person name="Bao Z."/>
        </authorList>
    </citation>
    <scope>NUCLEOTIDE SEQUENCE [LARGE SCALE GENOMIC DNA]</scope>
    <source>
        <strain evidence="4 5">PY_sf001</strain>
    </source>
</reference>
<evidence type="ECO:0000313" key="5">
    <source>
        <dbReference type="Proteomes" id="UP000242188"/>
    </source>
</evidence>
<name>A0A210QD29_MIZYE</name>
<keyword evidence="1" id="KW-0175">Coiled coil</keyword>
<organism evidence="4 5">
    <name type="scientific">Mizuhopecten yessoensis</name>
    <name type="common">Japanese scallop</name>
    <name type="synonym">Patinopecten yessoensis</name>
    <dbReference type="NCBI Taxonomy" id="6573"/>
    <lineage>
        <taxon>Eukaryota</taxon>
        <taxon>Metazoa</taxon>
        <taxon>Spiralia</taxon>
        <taxon>Lophotrochozoa</taxon>
        <taxon>Mollusca</taxon>
        <taxon>Bivalvia</taxon>
        <taxon>Autobranchia</taxon>
        <taxon>Pteriomorphia</taxon>
        <taxon>Pectinida</taxon>
        <taxon>Pectinoidea</taxon>
        <taxon>Pectinidae</taxon>
        <taxon>Mizuhopecten</taxon>
    </lineage>
</organism>
<keyword evidence="5" id="KW-1185">Reference proteome</keyword>
<protein>
    <recommendedName>
        <fullName evidence="3">CARD domain-containing protein</fullName>
    </recommendedName>
</protein>
<dbReference type="InterPro" id="IPR011029">
    <property type="entry name" value="DEATH-like_dom_sf"/>
</dbReference>
<dbReference type="EMBL" id="NEDP02004116">
    <property type="protein sequence ID" value="OWF46636.1"/>
    <property type="molecule type" value="Genomic_DNA"/>
</dbReference>
<dbReference type="OrthoDB" id="6130416at2759"/>
<gene>
    <name evidence="4" type="ORF">KP79_PYT10299</name>
</gene>
<feature type="region of interest" description="Disordered" evidence="2">
    <location>
        <begin position="449"/>
        <end position="477"/>
    </location>
</feature>
<comment type="caution">
    <text evidence="4">The sequence shown here is derived from an EMBL/GenBank/DDBJ whole genome shotgun (WGS) entry which is preliminary data.</text>
</comment>
<dbReference type="Pfam" id="PF00619">
    <property type="entry name" value="CARD"/>
    <property type="match status" value="1"/>
</dbReference>
<feature type="compositionally biased region" description="Basic and acidic residues" evidence="2">
    <location>
        <begin position="155"/>
        <end position="164"/>
    </location>
</feature>
<feature type="compositionally biased region" description="Low complexity" evidence="2">
    <location>
        <begin position="131"/>
        <end position="154"/>
    </location>
</feature>
<evidence type="ECO:0000313" key="4">
    <source>
        <dbReference type="EMBL" id="OWF46636.1"/>
    </source>
</evidence>
<dbReference type="SUPFAM" id="SSF47986">
    <property type="entry name" value="DEATH domain"/>
    <property type="match status" value="1"/>
</dbReference>
<feature type="coiled-coil region" evidence="1">
    <location>
        <begin position="291"/>
        <end position="426"/>
    </location>
</feature>
<proteinExistence type="predicted"/>
<evidence type="ECO:0000259" key="3">
    <source>
        <dbReference type="PROSITE" id="PS50209"/>
    </source>
</evidence>
<sequence>MSSMDERKIWKHWAYLKNELPADEIVDGMVEAGIFAPTQGRDILSVQPNTRQMKAEKFLNNLINAGDKGFETFCNILRRDNENRYKAIMEKLEIGENAGGCSGGAAASNLINVRPTSTAAPVDNTRPDSGRSGSQRPISSMSSSSASTDISMPSRDGETGEKNQRRGKSAARRAWRSESSASESFPPTNQVPPNNAVAPYGGLARAPSTGEAIITQSRNSDYEERSNMAAPGGHPSGASGSDNSQATAPETPGVDMKALEQELVRIAPTIAELFQKFAMTTCKDPVSEEEIQNVKAENERLRKTNRALIDKLNSFQHRIIQLQLENKKLREEGEGVMEAKDELDRKEFELKDLEKRLEEQKQALEEKELELNNQLMKIQDIENDIARQKEQIKKLETLHEEGQLDNERQQEEILILREDKKKQQQQILKLEFKQRVGEERLQSLDSRMRQLEQPKRNFRRSDPSKIKPRRPLGMFYN</sequence>
<feature type="compositionally biased region" description="Basic residues" evidence="2">
    <location>
        <begin position="165"/>
        <end position="174"/>
    </location>
</feature>
<feature type="region of interest" description="Disordered" evidence="2">
    <location>
        <begin position="116"/>
        <end position="204"/>
    </location>
</feature>
<dbReference type="AlphaFoldDB" id="A0A210QD29"/>
<dbReference type="InterPro" id="IPR001315">
    <property type="entry name" value="CARD"/>
</dbReference>
<dbReference type="Proteomes" id="UP000242188">
    <property type="component" value="Unassembled WGS sequence"/>
</dbReference>
<dbReference type="Gene3D" id="1.10.533.10">
    <property type="entry name" value="Death Domain, Fas"/>
    <property type="match status" value="1"/>
</dbReference>
<feature type="domain" description="CARD" evidence="3">
    <location>
        <begin position="1"/>
        <end position="92"/>
    </location>
</feature>
<accession>A0A210QD29</accession>
<dbReference type="GO" id="GO:0042981">
    <property type="term" value="P:regulation of apoptotic process"/>
    <property type="evidence" value="ECO:0007669"/>
    <property type="project" value="InterPro"/>
</dbReference>
<feature type="compositionally biased region" description="Basic and acidic residues" evidence="2">
    <location>
        <begin position="449"/>
        <end position="465"/>
    </location>
</feature>
<feature type="compositionally biased region" description="Low complexity" evidence="2">
    <location>
        <begin position="229"/>
        <end position="241"/>
    </location>
</feature>
<dbReference type="CDD" id="cd01671">
    <property type="entry name" value="CARD"/>
    <property type="match status" value="1"/>
</dbReference>
<evidence type="ECO:0000256" key="1">
    <source>
        <dbReference type="SAM" id="Coils"/>
    </source>
</evidence>
<feature type="region of interest" description="Disordered" evidence="2">
    <location>
        <begin position="217"/>
        <end position="251"/>
    </location>
</feature>
<evidence type="ECO:0000256" key="2">
    <source>
        <dbReference type="SAM" id="MobiDB-lite"/>
    </source>
</evidence>
<dbReference type="PROSITE" id="PS50209">
    <property type="entry name" value="CARD"/>
    <property type="match status" value="1"/>
</dbReference>